<feature type="transmembrane region" description="Helical" evidence="9">
    <location>
        <begin position="394"/>
        <end position="425"/>
    </location>
</feature>
<feature type="transmembrane region" description="Helical" evidence="9">
    <location>
        <begin position="124"/>
        <end position="145"/>
    </location>
</feature>
<feature type="transmembrane region" description="Helical" evidence="9">
    <location>
        <begin position="323"/>
        <end position="347"/>
    </location>
</feature>
<evidence type="ECO:0000313" key="10">
    <source>
        <dbReference type="EMBL" id="MBE1611562.1"/>
    </source>
</evidence>
<evidence type="ECO:0000256" key="1">
    <source>
        <dbReference type="ARBA" id="ARBA00004651"/>
    </source>
</evidence>
<sequence>MGEKDVAGTPARGATNGSETAVAAEQSVTDEPGASSGQTAQRTAGRGTTSSTGPLEERGPSTPSTATRGQLGADDGDGDENDAGSMRLGRPGPRISRHSPFYLGFFGALGALLAWQLANMLASASSVLILLVVSLYLAVGLNPLVEWFVRRRLRRGFAVMLVFLGVALVFALIGLAIVPVVTEQVTSLVNQVPEWFTALRNNPNLQDLDDEYQITKRVEEYITSGGLAERLFGGVVGASRIVVSTLFGGFTILVLTLYFLGSLPTTKDALYKLVPRSRRDRVSLLGDAILARVGSYVGGQLAVAAIAATASFIFFMIVGLSEYALALAIVVAVLGLIPLIGGAVSAVVATSIGLLTDVKIGIACAIYYVVYQQIENYLIYPRIMQRSVKVPGTVIVIAAMVGGSLLGIVGALLAVPTAAAILLLIREVIHPRLEDA</sequence>
<dbReference type="GO" id="GO:0055085">
    <property type="term" value="P:transmembrane transport"/>
    <property type="evidence" value="ECO:0007669"/>
    <property type="project" value="TreeGrafter"/>
</dbReference>
<dbReference type="InterPro" id="IPR002549">
    <property type="entry name" value="AI-2E-like"/>
</dbReference>
<evidence type="ECO:0000256" key="7">
    <source>
        <dbReference type="ARBA" id="ARBA00023136"/>
    </source>
</evidence>
<evidence type="ECO:0000256" key="2">
    <source>
        <dbReference type="ARBA" id="ARBA00009773"/>
    </source>
</evidence>
<dbReference type="RefSeq" id="WP_238361753.1">
    <property type="nucleotide sequence ID" value="NZ_BAABJL010000210.1"/>
</dbReference>
<feature type="transmembrane region" description="Helical" evidence="9">
    <location>
        <begin position="284"/>
        <end position="317"/>
    </location>
</feature>
<evidence type="ECO:0000256" key="6">
    <source>
        <dbReference type="ARBA" id="ARBA00022989"/>
    </source>
</evidence>
<feature type="transmembrane region" description="Helical" evidence="9">
    <location>
        <begin position="100"/>
        <end position="118"/>
    </location>
</feature>
<gene>
    <name evidence="10" type="ORF">HEB94_008410</name>
</gene>
<keyword evidence="7 9" id="KW-0472">Membrane</keyword>
<dbReference type="AlphaFoldDB" id="A0A927N9R4"/>
<reference evidence="10" key="1">
    <citation type="submission" date="2020-10" db="EMBL/GenBank/DDBJ databases">
        <title>Sequencing the genomes of 1000 actinobacteria strains.</title>
        <authorList>
            <person name="Klenk H.-P."/>
        </authorList>
    </citation>
    <scope>NUCLEOTIDE SEQUENCE</scope>
    <source>
        <strain evidence="10">DSM 45354</strain>
    </source>
</reference>
<proteinExistence type="inferred from homology"/>
<keyword evidence="11" id="KW-1185">Reference proteome</keyword>
<comment type="similarity">
    <text evidence="2">Belongs to the autoinducer-2 exporter (AI-2E) (TC 2.A.86) family.</text>
</comment>
<evidence type="ECO:0000256" key="3">
    <source>
        <dbReference type="ARBA" id="ARBA00022448"/>
    </source>
</evidence>
<dbReference type="EMBL" id="JADBEM010000001">
    <property type="protein sequence ID" value="MBE1611562.1"/>
    <property type="molecule type" value="Genomic_DNA"/>
</dbReference>
<name>A0A927N9R4_9ACTN</name>
<dbReference type="PANTHER" id="PTHR21716:SF53">
    <property type="entry name" value="PERMEASE PERM-RELATED"/>
    <property type="match status" value="1"/>
</dbReference>
<keyword evidence="3" id="KW-0813">Transport</keyword>
<feature type="transmembrane region" description="Helical" evidence="9">
    <location>
        <begin position="157"/>
        <end position="181"/>
    </location>
</feature>
<evidence type="ECO:0000256" key="4">
    <source>
        <dbReference type="ARBA" id="ARBA00022475"/>
    </source>
</evidence>
<feature type="region of interest" description="Disordered" evidence="8">
    <location>
        <begin position="1"/>
        <end position="92"/>
    </location>
</feature>
<dbReference type="GO" id="GO:0005886">
    <property type="term" value="C:plasma membrane"/>
    <property type="evidence" value="ECO:0007669"/>
    <property type="project" value="UniProtKB-SubCell"/>
</dbReference>
<keyword evidence="5 9" id="KW-0812">Transmembrane</keyword>
<dbReference type="PANTHER" id="PTHR21716">
    <property type="entry name" value="TRANSMEMBRANE PROTEIN"/>
    <property type="match status" value="1"/>
</dbReference>
<evidence type="ECO:0000256" key="8">
    <source>
        <dbReference type="SAM" id="MobiDB-lite"/>
    </source>
</evidence>
<evidence type="ECO:0000313" key="11">
    <source>
        <dbReference type="Proteomes" id="UP000638648"/>
    </source>
</evidence>
<keyword evidence="4" id="KW-1003">Cell membrane</keyword>
<feature type="transmembrane region" description="Helical" evidence="9">
    <location>
        <begin position="241"/>
        <end position="263"/>
    </location>
</feature>
<evidence type="ECO:0000256" key="9">
    <source>
        <dbReference type="SAM" id="Phobius"/>
    </source>
</evidence>
<feature type="compositionally biased region" description="Low complexity" evidence="8">
    <location>
        <begin position="42"/>
        <end position="53"/>
    </location>
</feature>
<comment type="caution">
    <text evidence="10">The sequence shown here is derived from an EMBL/GenBank/DDBJ whole genome shotgun (WGS) entry which is preliminary data.</text>
</comment>
<comment type="subcellular location">
    <subcellularLocation>
        <location evidence="1">Cell membrane</location>
        <topology evidence="1">Multi-pass membrane protein</topology>
    </subcellularLocation>
</comment>
<evidence type="ECO:0000256" key="5">
    <source>
        <dbReference type="ARBA" id="ARBA00022692"/>
    </source>
</evidence>
<dbReference type="Pfam" id="PF01594">
    <property type="entry name" value="AI-2E_transport"/>
    <property type="match status" value="1"/>
</dbReference>
<accession>A0A927N9R4</accession>
<feature type="transmembrane region" description="Helical" evidence="9">
    <location>
        <begin position="354"/>
        <end position="374"/>
    </location>
</feature>
<keyword evidence="6 9" id="KW-1133">Transmembrane helix</keyword>
<dbReference type="Proteomes" id="UP000638648">
    <property type="component" value="Unassembled WGS sequence"/>
</dbReference>
<protein>
    <submittedName>
        <fullName evidence="10">PurR-regulated permease PerM</fullName>
    </submittedName>
</protein>
<organism evidence="10 11">
    <name type="scientific">Actinopolymorpha pittospori</name>
    <dbReference type="NCBI Taxonomy" id="648752"/>
    <lineage>
        <taxon>Bacteria</taxon>
        <taxon>Bacillati</taxon>
        <taxon>Actinomycetota</taxon>
        <taxon>Actinomycetes</taxon>
        <taxon>Propionibacteriales</taxon>
        <taxon>Actinopolymorphaceae</taxon>
        <taxon>Actinopolymorpha</taxon>
    </lineage>
</organism>